<comment type="subcellular location">
    <subcellularLocation>
        <location evidence="1">Cell membrane</location>
        <topology evidence="1">Multi-pass membrane protein</topology>
    </subcellularLocation>
</comment>
<feature type="transmembrane region" description="Helical" evidence="8">
    <location>
        <begin position="298"/>
        <end position="321"/>
    </location>
</feature>
<evidence type="ECO:0000256" key="8">
    <source>
        <dbReference type="SAM" id="Phobius"/>
    </source>
</evidence>
<keyword evidence="6 8" id="KW-1133">Transmembrane helix</keyword>
<reference evidence="10 11" key="1">
    <citation type="journal article" date="2014" name="Nature">
        <title>Sequential evolution of bacterial morphology by co-option of a developmental regulator.</title>
        <authorList>
            <person name="Jiang C."/>
            <person name="Brown P.J."/>
            <person name="Ducret A."/>
            <person name="Brun Y.V."/>
        </authorList>
    </citation>
    <scope>NUCLEOTIDE SEQUENCE [LARGE SCALE GENOMIC DNA]</scope>
    <source>
        <strain evidence="10 11">DSM 16100</strain>
    </source>
</reference>
<keyword evidence="3" id="KW-0328">Glycosyltransferase</keyword>
<dbReference type="InterPro" id="IPR038731">
    <property type="entry name" value="RgtA/B/C-like"/>
</dbReference>
<protein>
    <recommendedName>
        <fullName evidence="9">Glycosyltransferase RgtA/B/C/D-like domain-containing protein</fullName>
    </recommendedName>
</protein>
<dbReference type="PANTHER" id="PTHR33908:SF11">
    <property type="entry name" value="MEMBRANE PROTEIN"/>
    <property type="match status" value="1"/>
</dbReference>
<dbReference type="PATRIC" id="fig|1121022.4.peg.1056"/>
<evidence type="ECO:0000259" key="9">
    <source>
        <dbReference type="Pfam" id="PF13231"/>
    </source>
</evidence>
<evidence type="ECO:0000256" key="6">
    <source>
        <dbReference type="ARBA" id="ARBA00022989"/>
    </source>
</evidence>
<evidence type="ECO:0000256" key="1">
    <source>
        <dbReference type="ARBA" id="ARBA00004651"/>
    </source>
</evidence>
<evidence type="ECO:0000313" key="11">
    <source>
        <dbReference type="Proteomes" id="UP000017837"/>
    </source>
</evidence>
<dbReference type="PANTHER" id="PTHR33908">
    <property type="entry name" value="MANNOSYLTRANSFERASE YKCB-RELATED"/>
    <property type="match status" value="1"/>
</dbReference>
<feature type="transmembrane region" description="Helical" evidence="8">
    <location>
        <begin position="333"/>
        <end position="351"/>
    </location>
</feature>
<feature type="transmembrane region" description="Helical" evidence="8">
    <location>
        <begin position="124"/>
        <end position="156"/>
    </location>
</feature>
<evidence type="ECO:0000313" key="10">
    <source>
        <dbReference type="EMBL" id="ESQ93740.1"/>
    </source>
</evidence>
<keyword evidence="2" id="KW-1003">Cell membrane</keyword>
<dbReference type="GO" id="GO:0009103">
    <property type="term" value="P:lipopolysaccharide biosynthetic process"/>
    <property type="evidence" value="ECO:0007669"/>
    <property type="project" value="UniProtKB-ARBA"/>
</dbReference>
<accession>V4Q7B6</accession>
<sequence length="519" mass="57180">MVILKSFTLIRQFCTARPAFTAGILCLLWTCLVRLPFAHVIDNDEAFYSVVASRWLKGELPYSASFDIKPPGLFAIFAVAQMLFGSSLATIKGLEILFTAWGAYSLHKLMKRHGSPEASVLIGLLYPVFSLFFVGVSSPCQLIQAAFTIAAFVWLLDSGVAAARRQALLSAGWAGLMIGCACLVKQTAVFEALGLLGWLVWQAWLKKDVRPSLIFCAAAALPVMAFGLYFAVAGHLGDAIEAITMTAVQRSQLNMSADAGACPELILRFWHVMAIIKPVIVLIAGSVLALLRLRRLQLVFTGPLITLTLIWYAAVVVGLLVLRSPEIWYGYDLIPPALILFCGILCHGMAFSPHQRRPWIVAYSVIACLQPLLMDHKILFSDGPDGRPDYIGNVRAAQSLKAAGLRHNDSLLVLSRGHYVHVFTHAMPNARYFNAMHLWCVFPTPDKDPLAEALSVRPRFIVFSGTDYMIGCAQLDRLKIVEPVLAADYDRVAEVSGRWDHFSIYRRKIDPVAASVTSE</sequence>
<feature type="transmembrane region" description="Helical" evidence="8">
    <location>
        <begin position="213"/>
        <end position="232"/>
    </location>
</feature>
<dbReference type="EMBL" id="AWGB01000007">
    <property type="protein sequence ID" value="ESQ93740.1"/>
    <property type="molecule type" value="Genomic_DNA"/>
</dbReference>
<keyword evidence="11" id="KW-1185">Reference proteome</keyword>
<feature type="transmembrane region" description="Helical" evidence="8">
    <location>
        <begin position="20"/>
        <end position="41"/>
    </location>
</feature>
<evidence type="ECO:0000256" key="7">
    <source>
        <dbReference type="ARBA" id="ARBA00023136"/>
    </source>
</evidence>
<keyword evidence="5 8" id="KW-0812">Transmembrane</keyword>
<feature type="domain" description="Glycosyltransferase RgtA/B/C/D-like" evidence="9">
    <location>
        <begin position="69"/>
        <end position="222"/>
    </location>
</feature>
<name>V4Q7B6_9CAUL</name>
<comment type="caution">
    <text evidence="10">The sequence shown here is derived from an EMBL/GenBank/DDBJ whole genome shotgun (WGS) entry which is preliminary data.</text>
</comment>
<keyword evidence="7 8" id="KW-0472">Membrane</keyword>
<keyword evidence="4" id="KW-0808">Transferase</keyword>
<organism evidence="10 11">
    <name type="scientific">Asticcacaulis benevestitus DSM 16100 = ATCC BAA-896</name>
    <dbReference type="NCBI Taxonomy" id="1121022"/>
    <lineage>
        <taxon>Bacteria</taxon>
        <taxon>Pseudomonadati</taxon>
        <taxon>Pseudomonadota</taxon>
        <taxon>Alphaproteobacteria</taxon>
        <taxon>Caulobacterales</taxon>
        <taxon>Caulobacteraceae</taxon>
        <taxon>Asticcacaulis</taxon>
    </lineage>
</organism>
<feature type="transmembrane region" description="Helical" evidence="8">
    <location>
        <begin position="269"/>
        <end position="291"/>
    </location>
</feature>
<dbReference type="GO" id="GO:0016763">
    <property type="term" value="F:pentosyltransferase activity"/>
    <property type="evidence" value="ECO:0007669"/>
    <property type="project" value="TreeGrafter"/>
</dbReference>
<dbReference type="AlphaFoldDB" id="V4Q7B6"/>
<evidence type="ECO:0000256" key="2">
    <source>
        <dbReference type="ARBA" id="ARBA00022475"/>
    </source>
</evidence>
<evidence type="ECO:0000256" key="3">
    <source>
        <dbReference type="ARBA" id="ARBA00022676"/>
    </source>
</evidence>
<evidence type="ECO:0000256" key="5">
    <source>
        <dbReference type="ARBA" id="ARBA00022692"/>
    </source>
</evidence>
<dbReference type="eggNOG" id="COG1807">
    <property type="taxonomic scope" value="Bacteria"/>
</dbReference>
<dbReference type="STRING" id="1121022.GCA_000376105_02099"/>
<dbReference type="Proteomes" id="UP000017837">
    <property type="component" value="Unassembled WGS sequence"/>
</dbReference>
<dbReference type="InterPro" id="IPR050297">
    <property type="entry name" value="LipidA_mod_glycosyltrf_83"/>
</dbReference>
<gene>
    <name evidence="10" type="ORF">ABENE_05310</name>
</gene>
<proteinExistence type="predicted"/>
<feature type="transmembrane region" description="Helical" evidence="8">
    <location>
        <begin position="73"/>
        <end position="104"/>
    </location>
</feature>
<dbReference type="GO" id="GO:0005886">
    <property type="term" value="C:plasma membrane"/>
    <property type="evidence" value="ECO:0007669"/>
    <property type="project" value="UniProtKB-SubCell"/>
</dbReference>
<dbReference type="Pfam" id="PF13231">
    <property type="entry name" value="PMT_2"/>
    <property type="match status" value="1"/>
</dbReference>
<evidence type="ECO:0000256" key="4">
    <source>
        <dbReference type="ARBA" id="ARBA00022679"/>
    </source>
</evidence>